<comment type="similarity">
    <text evidence="2">Belongs to the TFIIA subunit 1 family.</text>
</comment>
<feature type="compositionally biased region" description="Polar residues" evidence="5">
    <location>
        <begin position="91"/>
        <end position="105"/>
    </location>
</feature>
<dbReference type="SMART" id="SM01371">
    <property type="entry name" value="TFIIA"/>
    <property type="match status" value="1"/>
</dbReference>
<dbReference type="PANTHER" id="PTHR12694">
    <property type="entry name" value="TRANSCRIPTION INITIATION FACTOR IIA SUBUNIT 1"/>
    <property type="match status" value="1"/>
</dbReference>
<dbReference type="PANTHER" id="PTHR12694:SF8">
    <property type="entry name" value="TRANSCRIPTION INITIATION FACTOR IIA SUBUNIT 1"/>
    <property type="match status" value="1"/>
</dbReference>
<evidence type="ECO:0000256" key="4">
    <source>
        <dbReference type="ARBA" id="ARBA00023242"/>
    </source>
</evidence>
<comment type="caution">
    <text evidence="6">The sequence shown here is derived from an EMBL/GenBank/DDBJ whole genome shotgun (WGS) entry which is preliminary data.</text>
</comment>
<dbReference type="Pfam" id="PF03153">
    <property type="entry name" value="TFIIA"/>
    <property type="match status" value="1"/>
</dbReference>
<dbReference type="InterPro" id="IPR009088">
    <property type="entry name" value="TFIIA_b-brl"/>
</dbReference>
<reference evidence="6" key="1">
    <citation type="submission" date="2023-11" db="EMBL/GenBank/DDBJ databases">
        <authorList>
            <person name="Alioto T."/>
            <person name="Alioto T."/>
            <person name="Gomez Garrido J."/>
        </authorList>
    </citation>
    <scope>NUCLEOTIDE SEQUENCE</scope>
</reference>
<evidence type="ECO:0000313" key="6">
    <source>
        <dbReference type="EMBL" id="CAK4032524.1"/>
    </source>
</evidence>
<dbReference type="Gene3D" id="1.10.287.100">
    <property type="match status" value="1"/>
</dbReference>
<accession>A0AAI8Z4X3</accession>
<sequence>MTNTLVGDVYQKIIEEVVTASQNDFEESGVGTTTLTELQQEWQAKLSQRGVAQMPWDPKPQPPPQQQPAQTQAPPSSMPSASPNGMPPSSYQSYDNSQTTGSNGASRIKQEPGTEQQYHGLPTSYPSNPGGGLARAQQLVQEQYGSAGAASINAMQQRGGLALPGQQQKSPGIQLPGGSPQQSGQPNFQQQQAAAMAQRQQQQLAQQQANPRIKVENDSPQMQQGQFQQQRPQTNYSQTDGADEGMDEWRAMLAERRALHAQQGEHADRMMRDQVMQLAEGLQSGLMVPLSEQPSKKIKKRRAAAARSTQTTASSSSAPSIPQLDGDADEEDEKPDLKDEDDENAINSDLDDSDDDGAGAMGDDDDDMGDSILCTYDKVQRVKNKWKCTLKDGVMSVNGKEWVFHKGQGEFEW</sequence>
<feature type="compositionally biased region" description="Acidic residues" evidence="5">
    <location>
        <begin position="326"/>
        <end position="369"/>
    </location>
</feature>
<gene>
    <name evidence="6" type="ORF">LECACI_7A007682</name>
</gene>
<evidence type="ECO:0000256" key="5">
    <source>
        <dbReference type="SAM" id="MobiDB-lite"/>
    </source>
</evidence>
<dbReference type="InterPro" id="IPR004855">
    <property type="entry name" value="TFIIA_asu/bsu"/>
</dbReference>
<dbReference type="CDD" id="cd07976">
    <property type="entry name" value="TFIIA_alpha_beta_like"/>
    <property type="match status" value="1"/>
</dbReference>
<dbReference type="Proteomes" id="UP001296104">
    <property type="component" value="Unassembled WGS sequence"/>
</dbReference>
<feature type="compositionally biased region" description="Low complexity" evidence="5">
    <location>
        <begin position="67"/>
        <end position="90"/>
    </location>
</feature>
<dbReference type="GO" id="GO:0006367">
    <property type="term" value="P:transcription initiation at RNA polymerase II promoter"/>
    <property type="evidence" value="ECO:0007669"/>
    <property type="project" value="InterPro"/>
</dbReference>
<evidence type="ECO:0000256" key="2">
    <source>
        <dbReference type="ARBA" id="ARBA00010059"/>
    </source>
</evidence>
<feature type="compositionally biased region" description="Low complexity" evidence="5">
    <location>
        <begin position="305"/>
        <end position="323"/>
    </location>
</feature>
<feature type="compositionally biased region" description="Pro residues" evidence="5">
    <location>
        <begin position="57"/>
        <end position="66"/>
    </location>
</feature>
<keyword evidence="3" id="KW-0804">Transcription</keyword>
<feature type="compositionally biased region" description="Low complexity" evidence="5">
    <location>
        <begin position="221"/>
        <end position="233"/>
    </location>
</feature>
<proteinExistence type="inferred from homology"/>
<feature type="region of interest" description="Disordered" evidence="5">
    <location>
        <begin position="158"/>
        <end position="247"/>
    </location>
</feature>
<organism evidence="6 7">
    <name type="scientific">Lecanosticta acicola</name>
    <dbReference type="NCBI Taxonomy" id="111012"/>
    <lineage>
        <taxon>Eukaryota</taxon>
        <taxon>Fungi</taxon>
        <taxon>Dikarya</taxon>
        <taxon>Ascomycota</taxon>
        <taxon>Pezizomycotina</taxon>
        <taxon>Dothideomycetes</taxon>
        <taxon>Dothideomycetidae</taxon>
        <taxon>Mycosphaerellales</taxon>
        <taxon>Mycosphaerellaceae</taxon>
        <taxon>Lecanosticta</taxon>
    </lineage>
</organism>
<feature type="region of interest" description="Disordered" evidence="5">
    <location>
        <begin position="41"/>
        <end position="146"/>
    </location>
</feature>
<keyword evidence="4" id="KW-0539">Nucleus</keyword>
<comment type="subcellular location">
    <subcellularLocation>
        <location evidence="1">Nucleus</location>
    </subcellularLocation>
</comment>
<protein>
    <submittedName>
        <fullName evidence="6">Transcription initiation factor IIA large subunit-like</fullName>
    </submittedName>
</protein>
<evidence type="ECO:0000256" key="3">
    <source>
        <dbReference type="ARBA" id="ARBA00023163"/>
    </source>
</evidence>
<dbReference type="AlphaFoldDB" id="A0AAI8Z4X3"/>
<dbReference type="Gene3D" id="2.30.18.10">
    <property type="entry name" value="Transcription factor IIA (TFIIA), beta-barrel domain"/>
    <property type="match status" value="1"/>
</dbReference>
<evidence type="ECO:0000313" key="7">
    <source>
        <dbReference type="Proteomes" id="UP001296104"/>
    </source>
</evidence>
<feature type="region of interest" description="Disordered" evidence="5">
    <location>
        <begin position="286"/>
        <end position="371"/>
    </location>
</feature>
<evidence type="ECO:0000256" key="1">
    <source>
        <dbReference type="ARBA" id="ARBA00004123"/>
    </source>
</evidence>
<dbReference type="EMBL" id="CAVMBE010000065">
    <property type="protein sequence ID" value="CAK4032524.1"/>
    <property type="molecule type" value="Genomic_DNA"/>
</dbReference>
<dbReference type="FunFam" id="2.30.18.10:FF:000006">
    <property type="entry name" value="Transcription factor TFIIA complex subunit Toa1"/>
    <property type="match status" value="1"/>
</dbReference>
<name>A0AAI8Z4X3_9PEZI</name>
<dbReference type="SUPFAM" id="SSF50784">
    <property type="entry name" value="Transcription factor IIA (TFIIA), beta-barrel domain"/>
    <property type="match status" value="1"/>
</dbReference>
<keyword evidence="7" id="KW-1185">Reference proteome</keyword>
<dbReference type="GO" id="GO:0005672">
    <property type="term" value="C:transcription factor TFIIA complex"/>
    <property type="evidence" value="ECO:0007669"/>
    <property type="project" value="InterPro"/>
</dbReference>
<feature type="compositionally biased region" description="Low complexity" evidence="5">
    <location>
        <begin position="181"/>
        <end position="209"/>
    </location>
</feature>
<dbReference type="SUPFAM" id="SSF47396">
    <property type="entry name" value="Transcription factor IIA (TFIIA), alpha-helical domain"/>
    <property type="match status" value="1"/>
</dbReference>